<evidence type="ECO:0000256" key="3">
    <source>
        <dbReference type="ARBA" id="ARBA00023163"/>
    </source>
</evidence>
<dbReference type="PANTHER" id="PTHR47893:SF1">
    <property type="entry name" value="REGULATORY PROTEIN PCHR"/>
    <property type="match status" value="1"/>
</dbReference>
<sequence>MKICKVSSLPLKDVIKNLASCLNVEYKENCNEYYLDIPAFIGEGQIRGVNFDNGLGIIIYKCKFNKDVRVDFSVNDVHPIKYIYSVEGPVEHSFSNESTVHLIEQYKCAIVASERNNGHVLSFPKDKKVEIVSLEIDRRKFLVNTTCELGDSTSKLQKLFKDIDAAETFYHDGFYGIEFKNLLQDISKYENQKLIRKFYLESMGLQIFVKQLEQFEDDLLNNNDRSILRVNELNRVEDISIYIKENPTEDLSIVSLSRITGLNPSKLQTGFKHLFNTTVNEYVTNTRLEKALVLLKQSDLNVSDVASGVGFSSNSYFSKIFKKKYKMSPTDYKKI</sequence>
<dbReference type="Proteomes" id="UP000825381">
    <property type="component" value="Chromosome"/>
</dbReference>
<name>A0ABX8V5Z4_9FLAO</name>
<keyword evidence="2" id="KW-0238">DNA-binding</keyword>
<evidence type="ECO:0000256" key="2">
    <source>
        <dbReference type="ARBA" id="ARBA00023125"/>
    </source>
</evidence>
<dbReference type="InterPro" id="IPR020449">
    <property type="entry name" value="Tscrpt_reg_AraC-type_HTH"/>
</dbReference>
<dbReference type="Pfam" id="PF12833">
    <property type="entry name" value="HTH_18"/>
    <property type="match status" value="1"/>
</dbReference>
<evidence type="ECO:0000313" key="6">
    <source>
        <dbReference type="Proteomes" id="UP000825381"/>
    </source>
</evidence>
<organism evidence="5 6">
    <name type="scientific">Flavobacterium litorale</name>
    <dbReference type="NCBI Taxonomy" id="2856519"/>
    <lineage>
        <taxon>Bacteria</taxon>
        <taxon>Pseudomonadati</taxon>
        <taxon>Bacteroidota</taxon>
        <taxon>Flavobacteriia</taxon>
        <taxon>Flavobacteriales</taxon>
        <taxon>Flavobacteriaceae</taxon>
        <taxon>Flavobacterium</taxon>
    </lineage>
</organism>
<dbReference type="InterPro" id="IPR018062">
    <property type="entry name" value="HTH_AraC-typ_CS"/>
</dbReference>
<dbReference type="InterPro" id="IPR018060">
    <property type="entry name" value="HTH_AraC"/>
</dbReference>
<keyword evidence="1" id="KW-0805">Transcription regulation</keyword>
<dbReference type="InterPro" id="IPR053142">
    <property type="entry name" value="PchR_regulatory_protein"/>
</dbReference>
<keyword evidence="3" id="KW-0804">Transcription</keyword>
<proteinExistence type="predicted"/>
<dbReference type="InterPro" id="IPR009057">
    <property type="entry name" value="Homeodomain-like_sf"/>
</dbReference>
<dbReference type="Gene3D" id="1.10.10.60">
    <property type="entry name" value="Homeodomain-like"/>
    <property type="match status" value="2"/>
</dbReference>
<evidence type="ECO:0000256" key="1">
    <source>
        <dbReference type="ARBA" id="ARBA00023015"/>
    </source>
</evidence>
<accession>A0ABX8V5Z4</accession>
<dbReference type="PROSITE" id="PS01124">
    <property type="entry name" value="HTH_ARAC_FAMILY_2"/>
    <property type="match status" value="1"/>
</dbReference>
<evidence type="ECO:0000259" key="4">
    <source>
        <dbReference type="PROSITE" id="PS01124"/>
    </source>
</evidence>
<dbReference type="RefSeq" id="WP_220640593.1">
    <property type="nucleotide sequence ID" value="NZ_CP080429.1"/>
</dbReference>
<dbReference type="PROSITE" id="PS00041">
    <property type="entry name" value="HTH_ARAC_FAMILY_1"/>
    <property type="match status" value="1"/>
</dbReference>
<dbReference type="PRINTS" id="PR00032">
    <property type="entry name" value="HTHARAC"/>
</dbReference>
<protein>
    <submittedName>
        <fullName evidence="5">AraC family transcriptional regulator</fullName>
    </submittedName>
</protein>
<dbReference type="SMART" id="SM00342">
    <property type="entry name" value="HTH_ARAC"/>
    <property type="match status" value="1"/>
</dbReference>
<keyword evidence="6" id="KW-1185">Reference proteome</keyword>
<dbReference type="PANTHER" id="PTHR47893">
    <property type="entry name" value="REGULATORY PROTEIN PCHR"/>
    <property type="match status" value="1"/>
</dbReference>
<gene>
    <name evidence="5" type="ORF">K1I41_12095</name>
</gene>
<reference evidence="5 6" key="1">
    <citation type="submission" date="2021-07" db="EMBL/GenBank/DDBJ databases">
        <title>Flavobacterium WSW3-B6 sp.nov, isolated from seaweed.</title>
        <authorList>
            <person name="Muhammad N."/>
            <person name="Ho H."/>
            <person name="Lee Y.-J."/>
            <person name="Nguyen T."/>
            <person name="Ho J."/>
            <person name="Kim S.-G."/>
        </authorList>
    </citation>
    <scope>NUCLEOTIDE SEQUENCE [LARGE SCALE GENOMIC DNA]</scope>
    <source>
        <strain evidence="5 6">WSW3-B6</strain>
    </source>
</reference>
<evidence type="ECO:0000313" key="5">
    <source>
        <dbReference type="EMBL" id="QYJ68250.1"/>
    </source>
</evidence>
<feature type="domain" description="HTH araC/xylS-type" evidence="4">
    <location>
        <begin position="237"/>
        <end position="335"/>
    </location>
</feature>
<dbReference type="SUPFAM" id="SSF46689">
    <property type="entry name" value="Homeodomain-like"/>
    <property type="match status" value="2"/>
</dbReference>
<dbReference type="EMBL" id="CP080429">
    <property type="protein sequence ID" value="QYJ68250.1"/>
    <property type="molecule type" value="Genomic_DNA"/>
</dbReference>